<keyword evidence="5 9" id="KW-0999">Mitochondrion inner membrane</keyword>
<name>A0AAF0F3X8_9BASI</name>
<accession>A0AAF0F3X8</accession>
<dbReference type="PANTHER" id="PTHR14154">
    <property type="entry name" value="UPF0041 BRAIN PROTEIN 44-RELATED"/>
    <property type="match status" value="1"/>
</dbReference>
<dbReference type="EMBL" id="CP118375">
    <property type="protein sequence ID" value="WFD42501.1"/>
    <property type="molecule type" value="Genomic_DNA"/>
</dbReference>
<keyword evidence="8" id="KW-0472">Membrane</keyword>
<dbReference type="GO" id="GO:0005743">
    <property type="term" value="C:mitochondrial inner membrane"/>
    <property type="evidence" value="ECO:0007669"/>
    <property type="project" value="UniProtKB-SubCell"/>
</dbReference>
<comment type="function">
    <text evidence="9">Mediates the uptake of pyruvate into mitochondria.</text>
</comment>
<evidence type="ECO:0000256" key="3">
    <source>
        <dbReference type="ARBA" id="ARBA00022448"/>
    </source>
</evidence>
<dbReference type="AlphaFoldDB" id="A0AAF0F3X8"/>
<comment type="similarity">
    <text evidence="2 9">Belongs to the mitochondrial pyruvate carrier (MPC) (TC 2.A.105) family.</text>
</comment>
<comment type="subcellular location">
    <subcellularLocation>
        <location evidence="1 9">Mitochondrion inner membrane</location>
        <topology evidence="1 9">Multi-pass membrane protein</topology>
    </subcellularLocation>
</comment>
<evidence type="ECO:0000256" key="4">
    <source>
        <dbReference type="ARBA" id="ARBA00022692"/>
    </source>
</evidence>
<evidence type="ECO:0000256" key="6">
    <source>
        <dbReference type="ARBA" id="ARBA00022989"/>
    </source>
</evidence>
<evidence type="ECO:0000313" key="11">
    <source>
        <dbReference type="Proteomes" id="UP001214628"/>
    </source>
</evidence>
<sequence length="121" mass="13085">MASASAGRFSAFMNSPAGPKTVFFWAPMMKWGIVLAGINDLFRPAEQLSVAQNSALALTGSIWVRYCFVITPVNYPLAAVNFFVASNGLAQLARIAHYRYTNPDGQKATTPVASSPDMKTH</sequence>
<evidence type="ECO:0000256" key="2">
    <source>
        <dbReference type="ARBA" id="ARBA00006416"/>
    </source>
</evidence>
<evidence type="ECO:0000256" key="5">
    <source>
        <dbReference type="ARBA" id="ARBA00022792"/>
    </source>
</evidence>
<keyword evidence="7 9" id="KW-0496">Mitochondrion</keyword>
<proteinExistence type="inferred from homology"/>
<evidence type="ECO:0000313" key="10">
    <source>
        <dbReference type="EMBL" id="WFD42501.1"/>
    </source>
</evidence>
<dbReference type="Proteomes" id="UP001214628">
    <property type="component" value="Chromosome 1"/>
</dbReference>
<keyword evidence="6" id="KW-1133">Transmembrane helix</keyword>
<evidence type="ECO:0000256" key="1">
    <source>
        <dbReference type="ARBA" id="ARBA00004448"/>
    </source>
</evidence>
<dbReference type="InterPro" id="IPR005336">
    <property type="entry name" value="MPC"/>
</dbReference>
<dbReference type="Pfam" id="PF03650">
    <property type="entry name" value="MPC"/>
    <property type="match status" value="1"/>
</dbReference>
<reference evidence="10" key="1">
    <citation type="submission" date="2023-02" db="EMBL/GenBank/DDBJ databases">
        <title>Mating type loci evolution in Malassezia.</title>
        <authorList>
            <person name="Coelho M.A."/>
        </authorList>
    </citation>
    <scope>NUCLEOTIDE SEQUENCE</scope>
    <source>
        <strain evidence="10">CBS 14136</strain>
    </source>
</reference>
<keyword evidence="3 9" id="KW-0813">Transport</keyword>
<dbReference type="GO" id="GO:0006850">
    <property type="term" value="P:pyruvate import into mitochondria"/>
    <property type="evidence" value="ECO:0007669"/>
    <property type="project" value="InterPro"/>
</dbReference>
<evidence type="ECO:0000256" key="7">
    <source>
        <dbReference type="ARBA" id="ARBA00023128"/>
    </source>
</evidence>
<evidence type="ECO:0000256" key="9">
    <source>
        <dbReference type="RuleBase" id="RU363100"/>
    </source>
</evidence>
<organism evidence="10 11">
    <name type="scientific">Malassezia psittaci</name>
    <dbReference type="NCBI Taxonomy" id="1821823"/>
    <lineage>
        <taxon>Eukaryota</taxon>
        <taxon>Fungi</taxon>
        <taxon>Dikarya</taxon>
        <taxon>Basidiomycota</taxon>
        <taxon>Ustilaginomycotina</taxon>
        <taxon>Malasseziomycetes</taxon>
        <taxon>Malasseziales</taxon>
        <taxon>Malasseziaceae</taxon>
        <taxon>Malassezia</taxon>
    </lineage>
</organism>
<keyword evidence="4" id="KW-0812">Transmembrane</keyword>
<evidence type="ECO:0000256" key="8">
    <source>
        <dbReference type="ARBA" id="ARBA00023136"/>
    </source>
</evidence>
<protein>
    <recommendedName>
        <fullName evidence="9">Mitochondrial pyruvate carrier</fullName>
    </recommendedName>
</protein>
<gene>
    <name evidence="10" type="primary">MPC2</name>
    <name evidence="10" type="ORF">MPSI1_001146</name>
</gene>
<keyword evidence="11" id="KW-1185">Reference proteome</keyword>
<keyword evidence="10" id="KW-0670">Pyruvate</keyword>